<name>A0A1I1K1S2_9HYPH</name>
<sequence length="150" mass="16097">MTETVYIPPHGNRVSQRGLFIPPLLVVPFVLYNIAAFLFFGGSPLGWSNGLFTIPMVSGTPWAITAGDFLLVIGIVCLFIEVLKSTNSSRTSIIEHMLSMGLFVAFLIEFLLAGAAASSVFFLLMVMSLIDVVAGFTVSITSAGRDVTMS</sequence>
<dbReference type="Proteomes" id="UP000182258">
    <property type="component" value="Unassembled WGS sequence"/>
</dbReference>
<dbReference type="AlphaFoldDB" id="A0A1I1K1S2"/>
<dbReference type="STRING" id="728005.SAMN04488059_106119"/>
<dbReference type="EMBL" id="FOMB01000006">
    <property type="protein sequence ID" value="SFC52708.1"/>
    <property type="molecule type" value="Genomic_DNA"/>
</dbReference>
<gene>
    <name evidence="2" type="ORF">SAMN04488059_106119</name>
</gene>
<dbReference type="RefSeq" id="WP_244542352.1">
    <property type="nucleotide sequence ID" value="NZ_FOMB01000006.1"/>
</dbReference>
<organism evidence="2 3">
    <name type="scientific">Devosia psychrophila</name>
    <dbReference type="NCBI Taxonomy" id="728005"/>
    <lineage>
        <taxon>Bacteria</taxon>
        <taxon>Pseudomonadati</taxon>
        <taxon>Pseudomonadota</taxon>
        <taxon>Alphaproteobacteria</taxon>
        <taxon>Hyphomicrobiales</taxon>
        <taxon>Devosiaceae</taxon>
        <taxon>Devosia</taxon>
    </lineage>
</organism>
<proteinExistence type="predicted"/>
<keyword evidence="1" id="KW-0812">Transmembrane</keyword>
<feature type="transmembrane region" description="Helical" evidence="1">
    <location>
        <begin position="120"/>
        <end position="140"/>
    </location>
</feature>
<feature type="transmembrane region" description="Helical" evidence="1">
    <location>
        <begin position="20"/>
        <end position="42"/>
    </location>
</feature>
<keyword evidence="1" id="KW-0472">Membrane</keyword>
<feature type="transmembrane region" description="Helical" evidence="1">
    <location>
        <begin position="95"/>
        <end position="114"/>
    </location>
</feature>
<feature type="transmembrane region" description="Helical" evidence="1">
    <location>
        <begin position="62"/>
        <end position="83"/>
    </location>
</feature>
<evidence type="ECO:0000313" key="3">
    <source>
        <dbReference type="Proteomes" id="UP000182258"/>
    </source>
</evidence>
<accession>A0A1I1K1S2</accession>
<protein>
    <submittedName>
        <fullName evidence="2">Uncharacterized protein</fullName>
    </submittedName>
</protein>
<evidence type="ECO:0000313" key="2">
    <source>
        <dbReference type="EMBL" id="SFC52708.1"/>
    </source>
</evidence>
<keyword evidence="1" id="KW-1133">Transmembrane helix</keyword>
<reference evidence="2 3" key="1">
    <citation type="submission" date="2016-10" db="EMBL/GenBank/DDBJ databases">
        <authorList>
            <person name="de Groot N.N."/>
        </authorList>
    </citation>
    <scope>NUCLEOTIDE SEQUENCE [LARGE SCALE GENOMIC DNA]</scope>
    <source>
        <strain evidence="2 3">CGMCC 1.10210</strain>
    </source>
</reference>
<evidence type="ECO:0000256" key="1">
    <source>
        <dbReference type="SAM" id="Phobius"/>
    </source>
</evidence>